<evidence type="ECO:0000313" key="1">
    <source>
        <dbReference type="EMBL" id="MDQ0483759.1"/>
    </source>
</evidence>
<sequence>MMLEGIRVLDFTQNLPGPYATLRLADMGAEVIKVEPPTGDPACHLAGGLVYETNNRNKKSIMVDLKKDENVQALYKLIKSIDVIIESFRPGVMKRIGLDYETLKGKKEDIVYCSLSGFGQSGEYAHLGSHDLNYQALSGLLSQYVDDQNDPVHPTITTADYTGGLVASERISSALFHRERTGKGSYLDVALNDTFQAMLTSHAGYQIESNKKDGPPFLEGSVVCYHLYRTKDDRFMSLAALEPQFWMNFCKGVNKENWEALAFETIDSNVYREMKALFREGTMKDWEIFGQKHDCCLFPVLTIEEVLGHSYGETRGLFTKSEEKLIVSTYQNAPAFQAIVHKQFQQLIKECDET</sequence>
<dbReference type="Gene3D" id="3.30.1540.10">
    <property type="entry name" value="formyl-coa transferase, domain 3"/>
    <property type="match status" value="1"/>
</dbReference>
<dbReference type="InterPro" id="IPR050509">
    <property type="entry name" value="CoA-transferase_III"/>
</dbReference>
<dbReference type="Gene3D" id="3.40.50.10540">
    <property type="entry name" value="Crotonobetainyl-coa:carnitine coa-transferase, domain 1"/>
    <property type="match status" value="1"/>
</dbReference>
<accession>A0ABU0K629</accession>
<dbReference type="InterPro" id="IPR044855">
    <property type="entry name" value="CoA-Trfase_III_dom3_sf"/>
</dbReference>
<comment type="caution">
    <text evidence="1">The sequence shown here is derived from an EMBL/GenBank/DDBJ whole genome shotgun (WGS) entry which is preliminary data.</text>
</comment>
<evidence type="ECO:0000313" key="2">
    <source>
        <dbReference type="Proteomes" id="UP001226720"/>
    </source>
</evidence>
<dbReference type="InterPro" id="IPR023606">
    <property type="entry name" value="CoA-Trfase_III_dom_1_sf"/>
</dbReference>
<keyword evidence="2" id="KW-1185">Reference proteome</keyword>
<dbReference type="EMBL" id="JAUSWM010000005">
    <property type="protein sequence ID" value="MDQ0483759.1"/>
    <property type="molecule type" value="Genomic_DNA"/>
</dbReference>
<dbReference type="Proteomes" id="UP001226720">
    <property type="component" value="Unassembled WGS sequence"/>
</dbReference>
<gene>
    <name evidence="1" type="ORF">QO000_002743</name>
</gene>
<name>A0ABU0K629_9BACL</name>
<dbReference type="InterPro" id="IPR003673">
    <property type="entry name" value="CoA-Trfase_fam_III"/>
</dbReference>
<reference evidence="1" key="1">
    <citation type="submission" date="2023-07" db="EMBL/GenBank/DDBJ databases">
        <title>Genomic Encyclopedia of Type Strains, Phase IV (KMG-IV): sequencing the most valuable type-strain genomes for metagenomic binning, comparative biology and taxonomic classification.</title>
        <authorList>
            <person name="Goeker M."/>
        </authorList>
    </citation>
    <scope>NUCLEOTIDE SEQUENCE [LARGE SCALE GENOMIC DNA]</scope>
    <source>
        <strain evidence="1">JSM 076093</strain>
    </source>
</reference>
<organism evidence="1 2">
    <name type="scientific">Guptibacillus hwajinpoensis</name>
    <dbReference type="NCBI Taxonomy" id="208199"/>
    <lineage>
        <taxon>Bacteria</taxon>
        <taxon>Bacillati</taxon>
        <taxon>Bacillota</taxon>
        <taxon>Bacilli</taxon>
        <taxon>Bacillales</taxon>
        <taxon>Guptibacillaceae</taxon>
        <taxon>Guptibacillus</taxon>
    </lineage>
</organism>
<dbReference type="PANTHER" id="PTHR48228">
    <property type="entry name" value="SUCCINYL-COA--D-CITRAMALATE COA-TRANSFERASE"/>
    <property type="match status" value="1"/>
</dbReference>
<protein>
    <submittedName>
        <fullName evidence="1">Crotonobetainyl-CoA:carnitine CoA-transferase CaiB-like acyl-CoA transferase</fullName>
    </submittedName>
</protein>
<dbReference type="Pfam" id="PF02515">
    <property type="entry name" value="CoA_transf_3"/>
    <property type="match status" value="1"/>
</dbReference>
<dbReference type="PANTHER" id="PTHR48228:SF5">
    <property type="entry name" value="ALPHA-METHYLACYL-COA RACEMASE"/>
    <property type="match status" value="1"/>
</dbReference>
<proteinExistence type="predicted"/>
<dbReference type="SUPFAM" id="SSF89796">
    <property type="entry name" value="CoA-transferase family III (CaiB/BaiF)"/>
    <property type="match status" value="1"/>
</dbReference>